<dbReference type="Gene3D" id="3.30.420.40">
    <property type="match status" value="1"/>
</dbReference>
<gene>
    <name evidence="5" type="ORF">NTEN_LOCUS13721</name>
</gene>
<dbReference type="PANTHER" id="PTHR43435:SF4">
    <property type="entry name" value="FGGY CARBOHYDRATE KINASE DOMAIN-CONTAINING PROTEIN"/>
    <property type="match status" value="1"/>
</dbReference>
<dbReference type="Proteomes" id="UP000479000">
    <property type="component" value="Unassembled WGS sequence"/>
</dbReference>
<accession>A0A6H5GVH5</accession>
<dbReference type="AlphaFoldDB" id="A0A6H5GVH5"/>
<keyword evidence="3" id="KW-0472">Membrane</keyword>
<dbReference type="InterPro" id="IPR043129">
    <property type="entry name" value="ATPase_NBD"/>
</dbReference>
<evidence type="ECO:0000259" key="4">
    <source>
        <dbReference type="Pfam" id="PF02782"/>
    </source>
</evidence>
<evidence type="ECO:0000313" key="6">
    <source>
        <dbReference type="Proteomes" id="UP000479000"/>
    </source>
</evidence>
<dbReference type="OrthoDB" id="203824at2759"/>
<feature type="domain" description="Carbohydrate kinase FGGY C-terminal" evidence="4">
    <location>
        <begin position="54"/>
        <end position="259"/>
    </location>
</feature>
<dbReference type="PANTHER" id="PTHR43435">
    <property type="entry name" value="RIBULOKINASE"/>
    <property type="match status" value="1"/>
</dbReference>
<dbReference type="GO" id="GO:0019321">
    <property type="term" value="P:pentose metabolic process"/>
    <property type="evidence" value="ECO:0007669"/>
    <property type="project" value="TreeGrafter"/>
</dbReference>
<evidence type="ECO:0000256" key="2">
    <source>
        <dbReference type="ARBA" id="ARBA00022777"/>
    </source>
</evidence>
<keyword evidence="3" id="KW-1133">Transmembrane helix</keyword>
<keyword evidence="6" id="KW-1185">Reference proteome</keyword>
<dbReference type="SUPFAM" id="SSF53067">
    <property type="entry name" value="Actin-like ATPase domain"/>
    <property type="match status" value="1"/>
</dbReference>
<evidence type="ECO:0000256" key="1">
    <source>
        <dbReference type="ARBA" id="ARBA00022679"/>
    </source>
</evidence>
<keyword evidence="2" id="KW-0418">Kinase</keyword>
<feature type="transmembrane region" description="Helical" evidence="3">
    <location>
        <begin position="20"/>
        <end position="39"/>
    </location>
</feature>
<reference evidence="5 6" key="1">
    <citation type="submission" date="2020-02" db="EMBL/GenBank/DDBJ databases">
        <authorList>
            <person name="Ferguson B K."/>
        </authorList>
    </citation>
    <scope>NUCLEOTIDE SEQUENCE [LARGE SCALE GENOMIC DNA]</scope>
</reference>
<evidence type="ECO:0000313" key="5">
    <source>
        <dbReference type="EMBL" id="CAB0008475.1"/>
    </source>
</evidence>
<keyword evidence="1" id="KW-0808">Transferase</keyword>
<sequence>MSLSFSSGVSSCFSSGLSWIMSLIACMSFSLSLIMSLCFQFDYDFWICTFPGLIGGTSTCHMAVSHEKLFVPGVWGPYYSAMVPDLWLNEAGQSATGRLIDHIIDTHPATAHIYDKLPEEIRVVEYLNDLLTEMAAKANKAVDLLTKDIHVWPDFHGNRSPVADPSLKGMICGLDLSSGEEQLALLYLATLQALSYGTRHVMEVMEESGHKFETILVCGGLSKNPMFVRSQANAVSKAVLVPEESESVLVGAAILGATASGIYKNVLTAVKHMGSKADKIEPSIEMQNFHDKKFKVFKNMLEHQLQSRRIMDS</sequence>
<organism evidence="5 6">
    <name type="scientific">Nesidiocoris tenuis</name>
    <dbReference type="NCBI Taxonomy" id="355587"/>
    <lineage>
        <taxon>Eukaryota</taxon>
        <taxon>Metazoa</taxon>
        <taxon>Ecdysozoa</taxon>
        <taxon>Arthropoda</taxon>
        <taxon>Hexapoda</taxon>
        <taxon>Insecta</taxon>
        <taxon>Pterygota</taxon>
        <taxon>Neoptera</taxon>
        <taxon>Paraneoptera</taxon>
        <taxon>Hemiptera</taxon>
        <taxon>Heteroptera</taxon>
        <taxon>Panheteroptera</taxon>
        <taxon>Cimicomorpha</taxon>
        <taxon>Miridae</taxon>
        <taxon>Dicyphina</taxon>
        <taxon>Nesidiocoris</taxon>
    </lineage>
</organism>
<proteinExistence type="predicted"/>
<evidence type="ECO:0000256" key="3">
    <source>
        <dbReference type="SAM" id="Phobius"/>
    </source>
</evidence>
<dbReference type="EMBL" id="CADCXU010020468">
    <property type="protein sequence ID" value="CAB0008475.1"/>
    <property type="molecule type" value="Genomic_DNA"/>
</dbReference>
<protein>
    <recommendedName>
        <fullName evidence="4">Carbohydrate kinase FGGY C-terminal domain-containing protein</fullName>
    </recommendedName>
</protein>
<name>A0A6H5GVH5_9HEMI</name>
<dbReference type="GO" id="GO:0019150">
    <property type="term" value="F:D-ribulokinase activity"/>
    <property type="evidence" value="ECO:0007669"/>
    <property type="project" value="TreeGrafter"/>
</dbReference>
<dbReference type="GO" id="GO:0005737">
    <property type="term" value="C:cytoplasm"/>
    <property type="evidence" value="ECO:0007669"/>
    <property type="project" value="TreeGrafter"/>
</dbReference>
<dbReference type="Pfam" id="PF02782">
    <property type="entry name" value="FGGY_C"/>
    <property type="match status" value="1"/>
</dbReference>
<dbReference type="InterPro" id="IPR018485">
    <property type="entry name" value="FGGY_C"/>
</dbReference>
<keyword evidence="3" id="KW-0812">Transmembrane</keyword>